<dbReference type="Pfam" id="PF07705">
    <property type="entry name" value="CARDB"/>
    <property type="match status" value="2"/>
</dbReference>
<feature type="compositionally biased region" description="Polar residues" evidence="1">
    <location>
        <begin position="64"/>
        <end position="84"/>
    </location>
</feature>
<dbReference type="InterPro" id="IPR013783">
    <property type="entry name" value="Ig-like_fold"/>
</dbReference>
<evidence type="ECO:0000259" key="3">
    <source>
        <dbReference type="Pfam" id="PF07705"/>
    </source>
</evidence>
<keyword evidence="5" id="KW-1185">Reference proteome</keyword>
<accession>A0A5C6CHJ0</accession>
<reference evidence="4 5" key="1">
    <citation type="submission" date="2019-02" db="EMBL/GenBank/DDBJ databases">
        <title>Deep-cultivation of Planctomycetes and their phenomic and genomic characterization uncovers novel biology.</title>
        <authorList>
            <person name="Wiegand S."/>
            <person name="Jogler M."/>
            <person name="Boedeker C."/>
            <person name="Pinto D."/>
            <person name="Vollmers J."/>
            <person name="Rivas-Marin E."/>
            <person name="Kohn T."/>
            <person name="Peeters S.H."/>
            <person name="Heuer A."/>
            <person name="Rast P."/>
            <person name="Oberbeckmann S."/>
            <person name="Bunk B."/>
            <person name="Jeske O."/>
            <person name="Meyerdierks A."/>
            <person name="Storesund J.E."/>
            <person name="Kallscheuer N."/>
            <person name="Luecker S."/>
            <person name="Lage O.M."/>
            <person name="Pohl T."/>
            <person name="Merkel B.J."/>
            <person name="Hornburger P."/>
            <person name="Mueller R.-W."/>
            <person name="Bruemmer F."/>
            <person name="Labrenz M."/>
            <person name="Spormann A.M."/>
            <person name="Op Den Camp H."/>
            <person name="Overmann J."/>
            <person name="Amann R."/>
            <person name="Jetten M.S.M."/>
            <person name="Mascher T."/>
            <person name="Medema M.H."/>
            <person name="Devos D.P."/>
            <person name="Kaster A.-K."/>
            <person name="Ovreas L."/>
            <person name="Rohde M."/>
            <person name="Galperin M.Y."/>
            <person name="Jogler C."/>
        </authorList>
    </citation>
    <scope>NUCLEOTIDE SEQUENCE [LARGE SCALE GENOMIC DNA]</scope>
    <source>
        <strain evidence="4 5">Pla144</strain>
    </source>
</reference>
<evidence type="ECO:0000313" key="5">
    <source>
        <dbReference type="Proteomes" id="UP000318437"/>
    </source>
</evidence>
<dbReference type="AlphaFoldDB" id="A0A5C6CHJ0"/>
<dbReference type="Proteomes" id="UP000318437">
    <property type="component" value="Unassembled WGS sequence"/>
</dbReference>
<sequence length="410" mass="45543" precursor="true">MKIIETTILLAAVALLFDSTAQAQSRLQKLRDRFGDAQQTSEQTKNTTRENPIQKRLRDRQSRGTKGSTVSNTNTAKNVATKQATNRDLPKYDFAITGIRGSDDALMVTVQNQGFIATPANQVQVTIKDRVTGQVRTSRTVRVAPMEPNKVVRVRMASLPLGNSVVHAVIDPYSQVSEANEQNNLQTATFDAPSVPQDPNQRADLTISRIRVQGNMLSVLVFNQGATESLAAPVNVELRSPNGQLKGTGQERVGALKRGESRQVFFRNLVLDDVTATAEVDPHNRVPELNEKNNILSTTIANQTQYAPDLMITGIQFRRQQKEVVFTVRNVGPVAQNEDVTLTVKSYFGPGNLAERYAMRVSRLNTGQSMTYTWKVEQMNTGMQFEGVLDISNRLPEQNENNNRRVATFN</sequence>
<feature type="region of interest" description="Disordered" evidence="1">
    <location>
        <begin position="34"/>
        <end position="84"/>
    </location>
</feature>
<dbReference type="InterPro" id="IPR011635">
    <property type="entry name" value="CARDB"/>
</dbReference>
<organism evidence="4 5">
    <name type="scientific">Bythopirellula polymerisocia</name>
    <dbReference type="NCBI Taxonomy" id="2528003"/>
    <lineage>
        <taxon>Bacteria</taxon>
        <taxon>Pseudomonadati</taxon>
        <taxon>Planctomycetota</taxon>
        <taxon>Planctomycetia</taxon>
        <taxon>Pirellulales</taxon>
        <taxon>Lacipirellulaceae</taxon>
        <taxon>Bythopirellula</taxon>
    </lineage>
</organism>
<protein>
    <recommendedName>
        <fullName evidence="3">CARDB domain-containing protein</fullName>
    </recommendedName>
</protein>
<feature type="domain" description="CARDB" evidence="3">
    <location>
        <begin position="102"/>
        <end position="187"/>
    </location>
</feature>
<feature type="signal peptide" evidence="2">
    <location>
        <begin position="1"/>
        <end position="23"/>
    </location>
</feature>
<dbReference type="Gene3D" id="2.60.40.10">
    <property type="entry name" value="Immunoglobulins"/>
    <property type="match status" value="3"/>
</dbReference>
<feature type="chain" id="PRO_5022832988" description="CARDB domain-containing protein" evidence="2">
    <location>
        <begin position="24"/>
        <end position="410"/>
    </location>
</feature>
<feature type="domain" description="CARDB" evidence="3">
    <location>
        <begin position="215"/>
        <end position="297"/>
    </location>
</feature>
<name>A0A5C6CHJ0_9BACT</name>
<dbReference type="OrthoDB" id="10014193at2"/>
<keyword evidence="2" id="KW-0732">Signal</keyword>
<evidence type="ECO:0000313" key="4">
    <source>
        <dbReference type="EMBL" id="TWU22686.1"/>
    </source>
</evidence>
<gene>
    <name evidence="4" type="ORF">Pla144_41460</name>
</gene>
<dbReference type="RefSeq" id="WP_146452443.1">
    <property type="nucleotide sequence ID" value="NZ_SJPS01000007.1"/>
</dbReference>
<proteinExistence type="predicted"/>
<comment type="caution">
    <text evidence="4">The sequence shown here is derived from an EMBL/GenBank/DDBJ whole genome shotgun (WGS) entry which is preliminary data.</text>
</comment>
<evidence type="ECO:0000256" key="1">
    <source>
        <dbReference type="SAM" id="MobiDB-lite"/>
    </source>
</evidence>
<feature type="compositionally biased region" description="Polar residues" evidence="1">
    <location>
        <begin position="37"/>
        <end position="51"/>
    </location>
</feature>
<dbReference type="EMBL" id="SJPS01000007">
    <property type="protein sequence ID" value="TWU22686.1"/>
    <property type="molecule type" value="Genomic_DNA"/>
</dbReference>
<evidence type="ECO:0000256" key="2">
    <source>
        <dbReference type="SAM" id="SignalP"/>
    </source>
</evidence>